<evidence type="ECO:0000256" key="3">
    <source>
        <dbReference type="ARBA" id="ARBA00023242"/>
    </source>
</evidence>
<accession>A0A9P6E246</accession>
<protein>
    <recommendedName>
        <fullName evidence="6">Zn(2)-C6 fungal-type domain-containing protein</fullName>
    </recommendedName>
</protein>
<feature type="compositionally biased region" description="Polar residues" evidence="5">
    <location>
        <begin position="1911"/>
        <end position="1923"/>
    </location>
</feature>
<evidence type="ECO:0000256" key="4">
    <source>
        <dbReference type="SAM" id="Coils"/>
    </source>
</evidence>
<feature type="coiled-coil region" evidence="4">
    <location>
        <begin position="1660"/>
        <end position="1694"/>
    </location>
</feature>
<dbReference type="PANTHER" id="PTHR18898">
    <property type="entry name" value="NUCLEOPROTEIN TPR-RELATED"/>
    <property type="match status" value="1"/>
</dbReference>
<evidence type="ECO:0000313" key="7">
    <source>
        <dbReference type="EMBL" id="KAF9519640.1"/>
    </source>
</evidence>
<feature type="coiled-coil region" evidence="4">
    <location>
        <begin position="1554"/>
        <end position="1581"/>
    </location>
</feature>
<dbReference type="GO" id="GO:0005643">
    <property type="term" value="C:nuclear pore"/>
    <property type="evidence" value="ECO:0007669"/>
    <property type="project" value="TreeGrafter"/>
</dbReference>
<dbReference type="Proteomes" id="UP000886523">
    <property type="component" value="Unassembled WGS sequence"/>
</dbReference>
<feature type="region of interest" description="Disordered" evidence="5">
    <location>
        <begin position="1881"/>
        <end position="2006"/>
    </location>
</feature>
<dbReference type="GO" id="GO:0008270">
    <property type="term" value="F:zinc ion binding"/>
    <property type="evidence" value="ECO:0007669"/>
    <property type="project" value="InterPro"/>
</dbReference>
<sequence length="2337" mass="257937">MKTRRKAQQLNQATEIADTDIDLSISQTSETNVLTNSLHLEAPDDFNIDDLQRFLPGLSLLAPTAETIAAVYRFALDKAIQLDLISQDRDQARAAVTRMEVELDQALQDQDVQSSQLRTSLEEAHGELEAIKKERVDLVATRGNLEEQITSLTTDHTSSSTELDALRRQVTQVENEKRDLLGVVNSLREAGAQREEDLVDVRGRLKQTRAELSALQTELAEARSNDTSSKFRVQSLEQEVELLQGEKQRNLAELTLLQETAANDRRAKHAEIIRLQSQVDSLTQDNTSISSRLTLTQTAHRSQESQLVETLAKVQSLQGELSQQAASFRAESETQKRLAELMDRRNEDSRRRVEEIEREWDTVLSKASANEAQLKDELTKERQRSDDLETRLDQLRVASAAEMSTPGRFATPGPSTPTTSGFLLSPTASLATKLQKSGRSYTEVYADYVKMGDELTKQKEETRRLESALAQILSDIEERAPLIQSQRVEYMRANEEISLLASQLAQAGAERDDFARLVREEAANSKKVAEENTIIQRQLIDLGRQVQGLLREVALRDDPSLENMEFDEVPTSTEEETDSDKVITDNLVLFKNLPHLQQQNHRLLRTARGLAAQWEERQATLEAQLSKEETAALAEASEAVRDMEEELQRQKLLVSTHQKERDMYRNILARQGKDVGGGPSQSGLPLTSDGSRTTIDYRQMLEEQQTLFETFKLEMGVDTTKLKEDLNAAQREVGHQGASLAKANAQIEFLQERIRISQDSADMQNQEISGLHKRNKQLEDAASKIEIQSYHVGEELREARSLTERLRNESANLQAENKFLKSFESRLQEENRNLLKEKTHLKDLMGNLQSIQAELEKSVEGEKRRLENQVKALEGQTYDLREQLNKEAENGRHMLIQKGFEIKELNTRVENLVRTPRLCPFWVRAYLDASQTHDLYKSKEAQSIADTSRSHLETRVDDLLRQLDGTTQKLSVYERRPSGTEGSAQSQFNQGSEEDRLRAEVAELSAALKIAETDLAKSREHVEQFKNISQANEEALESLNATFEQYKADTERQIATLSSELQVRRDQHNTAQENLSIALKKQAELEQQVETQRTEFTKEKNLLEATIHDLGTAEDMQVSVQEDLRRQAQLAHDAHEKYNRELVAHAEAVKQVSRLKEELREVLAQARESQTAAETAIASAANSESTWNGQKEALSKEMEDISNRCRDLTAQNAALHQHLETISSQAARIRQAADSTADLSTVPSTAEGADPDDALAELRSVIAFVRREKEIAELQLDLNKQENIRLKSYSDHLAQTLEATRISLKEEREHASQSSSSAEQHADLLEKINQLNLLRESNATLRSESEANRNTAQSLRVQLQQVQSELEPLSEQCSLLKAELESREAQIHRLEEDNRRLKDRTEQILSKHHRVDPAEIQTLRDENASLHGERDALLAQRNDLEAQSVKLKETLQLNKDAYAKLMTQTRTNLGNLNKEKDELKRARSDVEKQLQDATTAHASQLAALNQRIEALEAEKAAVQGQDRTQEEAISTAVAQAVAKVKEEAAVAAGSSVSRSEVDALNERHEGELKALESRLAEQHAVELKAAVLSAASEAAAKSSDAIQAPAPAPSSESIEAAVETRLGEERAKLEQEKTTIRATVEEELGAKHAQAIQEAKASVARELEAKNKVKDAKLARLQAQLVAIEQKNAAIEQKHVANAVKGVTSAGPPVAAVAAAKPTISSLPAKPGTTGAPGGPGPSNPATRGTPVRGRGGAGRGMPGRGGAHILASVNATASGTSTTPAAPTSPQQTSIIGAAAGAAGGIKRPRESEAEGAQGDGKRIRGGGPTVINRARLAPQTPPQKPQGPAASGAASSLFVAPLGELYSDPDAAFPLQSFYASSSSMPLSAAGPDHSVYSPHSDSPPEFPYINPSMMSAQTESNSNNPDDDPKRSNQGSQSTSSGVYGSDYTYGDNRGQQSHPPQQGQQQQDQTQQPQHQQQAQQGGLPMMYYPYSFVPPPSSPEKPKRNQVKNACTNCQKACKKCDEERPCGRCTRYGLHDCQDSERKKRTAGSKRGPYRRRTSAPAEGHDMVSQEPEPQATVSNVDHGNNHNHHQHSPAFPYPMYPFPHPTGHHTIQPGLFAVYGYSTNGIPLGPDGQPIQFGTHYNVPIGFLATGVPVPPAPSSHLSGHSPPGQSSHASETGAHNSPSDASHINPTGDAIVDGGQTNLDSSNPAGYDRHDYPHGYPTSPPLPVTFVEQQTTYSQTFALPGYDEDNVTLADPRGFHPEEQVVAEETNPIKSLVRRRKVSAVDNTLPDPNVKEVTVSPKARGGRSELKIDNIVDQAQQKSEAIRFYSYLA</sequence>
<dbReference type="GO" id="GO:0000981">
    <property type="term" value="F:DNA-binding transcription factor activity, RNA polymerase II-specific"/>
    <property type="evidence" value="ECO:0007669"/>
    <property type="project" value="InterPro"/>
</dbReference>
<feature type="compositionally biased region" description="Polar residues" evidence="5">
    <location>
        <begin position="681"/>
        <end position="691"/>
    </location>
</feature>
<evidence type="ECO:0000313" key="8">
    <source>
        <dbReference type="Proteomes" id="UP000886523"/>
    </source>
</evidence>
<dbReference type="GO" id="GO:0017056">
    <property type="term" value="F:structural constituent of nuclear pore"/>
    <property type="evidence" value="ECO:0007669"/>
    <property type="project" value="TreeGrafter"/>
</dbReference>
<feature type="domain" description="Zn(2)-C6 fungal-type" evidence="6">
    <location>
        <begin position="2011"/>
        <end position="2039"/>
    </location>
</feature>
<organism evidence="7 8">
    <name type="scientific">Hydnum rufescens UP504</name>
    <dbReference type="NCBI Taxonomy" id="1448309"/>
    <lineage>
        <taxon>Eukaryota</taxon>
        <taxon>Fungi</taxon>
        <taxon>Dikarya</taxon>
        <taxon>Basidiomycota</taxon>
        <taxon>Agaricomycotina</taxon>
        <taxon>Agaricomycetes</taxon>
        <taxon>Cantharellales</taxon>
        <taxon>Hydnaceae</taxon>
        <taxon>Hydnum</taxon>
    </lineage>
</organism>
<dbReference type="Pfam" id="PF07926">
    <property type="entry name" value="TPR_MLP1_2"/>
    <property type="match status" value="1"/>
</dbReference>
<feature type="compositionally biased region" description="Gly residues" evidence="5">
    <location>
        <begin position="1750"/>
        <end position="1763"/>
    </location>
</feature>
<evidence type="ECO:0000256" key="5">
    <source>
        <dbReference type="SAM" id="MobiDB-lite"/>
    </source>
</evidence>
<feature type="compositionally biased region" description="Low complexity" evidence="5">
    <location>
        <begin position="2162"/>
        <end position="2178"/>
    </location>
</feature>
<dbReference type="Pfam" id="PF25785">
    <property type="entry name" value="TPR"/>
    <property type="match status" value="1"/>
</dbReference>
<feature type="coiled-coil region" evidence="4">
    <location>
        <begin position="89"/>
        <end position="253"/>
    </location>
</feature>
<feature type="compositionally biased region" description="Low complexity" evidence="5">
    <location>
        <begin position="411"/>
        <end position="421"/>
    </location>
</feature>
<gene>
    <name evidence="7" type="ORF">BS47DRAFT_1481858</name>
</gene>
<evidence type="ECO:0000256" key="1">
    <source>
        <dbReference type="ARBA" id="ARBA00004123"/>
    </source>
</evidence>
<name>A0A9P6E246_9AGAM</name>
<comment type="caution">
    <text evidence="7">The sequence shown here is derived from an EMBL/GenBank/DDBJ whole genome shotgun (WGS) entry which is preliminary data.</text>
</comment>
<comment type="subcellular location">
    <subcellularLocation>
        <location evidence="1">Nucleus</location>
    </subcellularLocation>
</comment>
<feature type="region of interest" description="Disordered" evidence="5">
    <location>
        <begin position="2157"/>
        <end position="2230"/>
    </location>
</feature>
<feature type="coiled-coil region" evidence="4">
    <location>
        <begin position="1121"/>
        <end position="1211"/>
    </location>
</feature>
<feature type="region of interest" description="Disordered" evidence="5">
    <location>
        <begin position="2040"/>
        <end position="2097"/>
    </location>
</feature>
<evidence type="ECO:0000259" key="6">
    <source>
        <dbReference type="PROSITE" id="PS50048"/>
    </source>
</evidence>
<feature type="coiled-coil region" evidence="4">
    <location>
        <begin position="1068"/>
        <end position="1095"/>
    </location>
</feature>
<dbReference type="InterPro" id="IPR012929">
    <property type="entry name" value="Nucleoprot-TPR/MLP1-2_dom"/>
</dbReference>
<feature type="coiled-coil region" evidence="4">
    <location>
        <begin position="339"/>
        <end position="398"/>
    </location>
</feature>
<keyword evidence="8" id="KW-1185">Reference proteome</keyword>
<dbReference type="PANTHER" id="PTHR18898:SF2">
    <property type="entry name" value="NUCLEOPROTEIN TPR"/>
    <property type="match status" value="1"/>
</dbReference>
<feature type="coiled-coil region" evidence="4">
    <location>
        <begin position="1352"/>
        <end position="1521"/>
    </location>
</feature>
<keyword evidence="3" id="KW-0539">Nucleus</keyword>
<dbReference type="InterPro" id="IPR001138">
    <property type="entry name" value="Zn2Cys6_DnaBD"/>
</dbReference>
<proteinExistence type="predicted"/>
<feature type="compositionally biased region" description="Basic residues" evidence="5">
    <location>
        <begin position="2045"/>
        <end position="2060"/>
    </location>
</feature>
<feature type="region of interest" description="Disordered" evidence="5">
    <location>
        <begin position="1797"/>
        <end position="1851"/>
    </location>
</feature>
<dbReference type="Gene3D" id="1.10.287.1490">
    <property type="match status" value="2"/>
</dbReference>
<reference evidence="7" key="1">
    <citation type="journal article" date="2020" name="Nat. Commun.">
        <title>Large-scale genome sequencing of mycorrhizal fungi provides insights into the early evolution of symbiotic traits.</title>
        <authorList>
            <person name="Miyauchi S."/>
            <person name="Kiss E."/>
            <person name="Kuo A."/>
            <person name="Drula E."/>
            <person name="Kohler A."/>
            <person name="Sanchez-Garcia M."/>
            <person name="Morin E."/>
            <person name="Andreopoulos B."/>
            <person name="Barry K.W."/>
            <person name="Bonito G."/>
            <person name="Buee M."/>
            <person name="Carver A."/>
            <person name="Chen C."/>
            <person name="Cichocki N."/>
            <person name="Clum A."/>
            <person name="Culley D."/>
            <person name="Crous P.W."/>
            <person name="Fauchery L."/>
            <person name="Girlanda M."/>
            <person name="Hayes R.D."/>
            <person name="Keri Z."/>
            <person name="LaButti K."/>
            <person name="Lipzen A."/>
            <person name="Lombard V."/>
            <person name="Magnuson J."/>
            <person name="Maillard F."/>
            <person name="Murat C."/>
            <person name="Nolan M."/>
            <person name="Ohm R.A."/>
            <person name="Pangilinan J."/>
            <person name="Pereira M.F."/>
            <person name="Perotto S."/>
            <person name="Peter M."/>
            <person name="Pfister S."/>
            <person name="Riley R."/>
            <person name="Sitrit Y."/>
            <person name="Stielow J.B."/>
            <person name="Szollosi G."/>
            <person name="Zifcakova L."/>
            <person name="Stursova M."/>
            <person name="Spatafora J.W."/>
            <person name="Tedersoo L."/>
            <person name="Vaario L.M."/>
            <person name="Yamada A."/>
            <person name="Yan M."/>
            <person name="Wang P."/>
            <person name="Xu J."/>
            <person name="Bruns T."/>
            <person name="Baldrian P."/>
            <person name="Vilgalys R."/>
            <person name="Dunand C."/>
            <person name="Henrissat B."/>
            <person name="Grigoriev I.V."/>
            <person name="Hibbett D."/>
            <person name="Nagy L.G."/>
            <person name="Martin F.M."/>
        </authorList>
    </citation>
    <scope>NUCLEOTIDE SEQUENCE</scope>
    <source>
        <strain evidence="7">UP504</strain>
    </source>
</reference>
<feature type="compositionally biased region" description="Polar residues" evidence="5">
    <location>
        <begin position="980"/>
        <end position="991"/>
    </location>
</feature>
<dbReference type="GO" id="GO:0006406">
    <property type="term" value="P:mRNA export from nucleus"/>
    <property type="evidence" value="ECO:0007669"/>
    <property type="project" value="TreeGrafter"/>
</dbReference>
<keyword evidence="2 4" id="KW-0175">Coiled coil</keyword>
<evidence type="ECO:0000256" key="2">
    <source>
        <dbReference type="ARBA" id="ARBA00023054"/>
    </source>
</evidence>
<feature type="compositionally biased region" description="Polar residues" evidence="5">
    <location>
        <begin position="1931"/>
        <end position="1942"/>
    </location>
</feature>
<dbReference type="InterPro" id="IPR057974">
    <property type="entry name" value="NUA/TPR/MLP1-2-like_dom"/>
</dbReference>
<dbReference type="EMBL" id="MU128916">
    <property type="protein sequence ID" value="KAF9519640.1"/>
    <property type="molecule type" value="Genomic_DNA"/>
</dbReference>
<feature type="compositionally biased region" description="Polar residues" evidence="5">
    <location>
        <begin position="2203"/>
        <end position="2212"/>
    </location>
</feature>
<dbReference type="SUPFAM" id="SSF58100">
    <property type="entry name" value="Bacterial hemolysins"/>
    <property type="match status" value="1"/>
</dbReference>
<feature type="region of interest" description="Disordered" evidence="5">
    <location>
        <begin position="1721"/>
        <end position="1764"/>
    </location>
</feature>
<feature type="region of interest" description="Disordered" evidence="5">
    <location>
        <begin position="398"/>
        <end position="424"/>
    </location>
</feature>
<feature type="compositionally biased region" description="Low complexity" evidence="5">
    <location>
        <begin position="1954"/>
        <end position="1992"/>
    </location>
</feature>
<dbReference type="PROSITE" id="PS50048">
    <property type="entry name" value="ZN2_CY6_FUNGAL_2"/>
    <property type="match status" value="1"/>
</dbReference>
<feature type="compositionally biased region" description="Low complexity" evidence="5">
    <location>
        <begin position="1740"/>
        <end position="1749"/>
    </location>
</feature>
<feature type="coiled-coil region" evidence="4">
    <location>
        <begin position="611"/>
        <end position="660"/>
    </location>
</feature>
<dbReference type="OrthoDB" id="343070at2759"/>
<feature type="region of interest" description="Disordered" evidence="5">
    <location>
        <begin position="671"/>
        <end position="691"/>
    </location>
</feature>
<dbReference type="GO" id="GO:0006606">
    <property type="term" value="P:protein import into nucleus"/>
    <property type="evidence" value="ECO:0007669"/>
    <property type="project" value="InterPro"/>
</dbReference>
<feature type="region of interest" description="Disordered" evidence="5">
    <location>
        <begin position="973"/>
        <end position="996"/>
    </location>
</feature>
<feature type="compositionally biased region" description="Polar residues" evidence="5">
    <location>
        <begin position="2181"/>
        <end position="2193"/>
    </location>
</feature>
<feature type="coiled-coil region" evidence="4">
    <location>
        <begin position="740"/>
        <end position="883"/>
    </location>
</feature>
<dbReference type="SMART" id="SM00066">
    <property type="entry name" value="GAL4"/>
    <property type="match status" value="1"/>
</dbReference>
<dbReference type="CDD" id="cd00067">
    <property type="entry name" value="GAL4"/>
    <property type="match status" value="1"/>
</dbReference>